<dbReference type="SUPFAM" id="SSF56601">
    <property type="entry name" value="beta-lactamase/transpeptidase-like"/>
    <property type="match status" value="1"/>
</dbReference>
<dbReference type="InterPro" id="IPR001466">
    <property type="entry name" value="Beta-lactam-related"/>
</dbReference>
<name>A0A444VLT8_9FLAO</name>
<accession>A0A444VLT8</accession>
<dbReference type="AlphaFoldDB" id="A0A444VLT8"/>
<keyword evidence="4" id="KW-1185">Reference proteome</keyword>
<comment type="caution">
    <text evidence="3">The sequence shown here is derived from an EMBL/GenBank/DDBJ whole genome shotgun (WGS) entry which is preliminary data.</text>
</comment>
<organism evidence="3 4">
    <name type="scientific">Flagellimonas olearia</name>
    <dbReference type="NCBI Taxonomy" id="552546"/>
    <lineage>
        <taxon>Bacteria</taxon>
        <taxon>Pseudomonadati</taxon>
        <taxon>Bacteroidota</taxon>
        <taxon>Flavobacteriia</taxon>
        <taxon>Flavobacteriales</taxon>
        <taxon>Flavobacteriaceae</taxon>
        <taxon>Flagellimonas</taxon>
    </lineage>
</organism>
<dbReference type="Proteomes" id="UP000290261">
    <property type="component" value="Unassembled WGS sequence"/>
</dbReference>
<dbReference type="Pfam" id="PF00144">
    <property type="entry name" value="Beta-lactamase"/>
    <property type="match status" value="1"/>
</dbReference>
<evidence type="ECO:0000259" key="1">
    <source>
        <dbReference type="Pfam" id="PF00144"/>
    </source>
</evidence>
<evidence type="ECO:0000313" key="4">
    <source>
        <dbReference type="Proteomes" id="UP000290261"/>
    </source>
</evidence>
<evidence type="ECO:0000259" key="2">
    <source>
        <dbReference type="Pfam" id="PF11954"/>
    </source>
</evidence>
<feature type="domain" description="Peptidase S12 Pab87-related C-terminal" evidence="2">
    <location>
        <begin position="427"/>
        <end position="529"/>
    </location>
</feature>
<dbReference type="InterPro" id="IPR021860">
    <property type="entry name" value="Peptidase_S12_Pab87-rel_C"/>
</dbReference>
<dbReference type="Pfam" id="PF11954">
    <property type="entry name" value="DUF3471"/>
    <property type="match status" value="1"/>
</dbReference>
<evidence type="ECO:0000313" key="3">
    <source>
        <dbReference type="EMBL" id="RYC51743.1"/>
    </source>
</evidence>
<dbReference type="InterPro" id="IPR012338">
    <property type="entry name" value="Beta-lactam/transpept-like"/>
</dbReference>
<dbReference type="InterPro" id="IPR050491">
    <property type="entry name" value="AmpC-like"/>
</dbReference>
<proteinExistence type="predicted"/>
<dbReference type="Gene3D" id="2.40.128.600">
    <property type="match status" value="1"/>
</dbReference>
<reference evidence="3 4" key="1">
    <citation type="submission" date="2014-04" db="EMBL/GenBank/DDBJ databases">
        <title>Whole genome of Muricauda olearia.</title>
        <authorList>
            <person name="Zhang X.-H."/>
            <person name="Tang K."/>
        </authorList>
    </citation>
    <scope>NUCLEOTIDE SEQUENCE [LARGE SCALE GENOMIC DNA]</scope>
    <source>
        <strain evidence="3 4">Th120</strain>
    </source>
</reference>
<dbReference type="RefSeq" id="WP_242502113.1">
    <property type="nucleotide sequence ID" value="NZ_ML142909.1"/>
</dbReference>
<dbReference type="PANTHER" id="PTHR46825">
    <property type="entry name" value="D-ALANYL-D-ALANINE-CARBOXYPEPTIDASE/ENDOPEPTIDASE AMPH"/>
    <property type="match status" value="1"/>
</dbReference>
<sequence>MNETDRAYLIDIFLRKKTIYALGMLISLLAHTQTYGQITSQKVDSLVKTAMTKFNVVGTAVAIVKDGKIIHIKGYGVKSNYTKEEIDENTLFAIASNSKAFTTTALAILVEEGKISWQDKVIEHIPEFKMYNDYVTQNFNIQDLVTHRSGLGLGAGDLMFMPDGSDFTIDDILVNFQHFNPKSAFRTKFDYDNLLYLVAGELIARKSGMTWEEFVIRNVLNPLMMDNTFPSLDYILDETNSAKPHTMISETLRVLSNFKTTANGAAGGIFSSVSDICKWMNLHLNKGKYGEKLDKSLFSEESHNEMWRLHTIYQTNKSSRYNSHFAGYGLGWNLMDVKGNKLVYHTGSLPGVGSKIVMIPDINLGIAVFTNTEPGGSFLYESIIQSIIDSYLGLDYYNWIDHYLQNYKNQANRTDSETEKVWKTAKKNYGSSIELDKYTGIFKDKWFGNVEIFEKENLLWFKSHRSPKLNGPLYHYETNTYAIKWEYKDMNADALISFYLDKCGKATRILIKGISSTIDFSFDFQDLDFWRLYDDSCE</sequence>
<dbReference type="EMBL" id="JJMP01000004">
    <property type="protein sequence ID" value="RYC51743.1"/>
    <property type="molecule type" value="Genomic_DNA"/>
</dbReference>
<gene>
    <name evidence="3" type="ORF">DN53_13010</name>
</gene>
<feature type="domain" description="Beta-lactamase-related" evidence="1">
    <location>
        <begin position="43"/>
        <end position="375"/>
    </location>
</feature>
<protein>
    <submittedName>
        <fullName evidence="3">Beta-lactamase</fullName>
    </submittedName>
</protein>
<dbReference type="Gene3D" id="3.40.710.10">
    <property type="entry name" value="DD-peptidase/beta-lactamase superfamily"/>
    <property type="match status" value="1"/>
</dbReference>
<dbReference type="PANTHER" id="PTHR46825:SF15">
    <property type="entry name" value="BETA-LACTAMASE-RELATED DOMAIN-CONTAINING PROTEIN"/>
    <property type="match status" value="1"/>
</dbReference>